<dbReference type="CDD" id="cd01647">
    <property type="entry name" value="RT_LTR"/>
    <property type="match status" value="1"/>
</dbReference>
<dbReference type="InterPro" id="IPR041577">
    <property type="entry name" value="RT_RNaseH_2"/>
</dbReference>
<dbReference type="InterPro" id="IPR043128">
    <property type="entry name" value="Rev_trsase/Diguanyl_cyclase"/>
</dbReference>
<evidence type="ECO:0000313" key="3">
    <source>
        <dbReference type="EMBL" id="KAK2719665.1"/>
    </source>
</evidence>
<dbReference type="Gene3D" id="3.10.10.10">
    <property type="entry name" value="HIV Type 1 Reverse Transcriptase, subunit A, domain 1"/>
    <property type="match status" value="1"/>
</dbReference>
<evidence type="ECO:0000313" key="4">
    <source>
        <dbReference type="Proteomes" id="UP001187531"/>
    </source>
</evidence>
<feature type="domain" description="Reverse transcriptase/retrotransposon-derived protein RNase H-like" evidence="2">
    <location>
        <begin position="243"/>
        <end position="320"/>
    </location>
</feature>
<evidence type="ECO:0000259" key="1">
    <source>
        <dbReference type="Pfam" id="PF00078"/>
    </source>
</evidence>
<dbReference type="GO" id="GO:0071897">
    <property type="term" value="P:DNA biosynthetic process"/>
    <property type="evidence" value="ECO:0007669"/>
    <property type="project" value="UniProtKB-ARBA"/>
</dbReference>
<dbReference type="SUPFAM" id="SSF56672">
    <property type="entry name" value="DNA/RNA polymerases"/>
    <property type="match status" value="1"/>
</dbReference>
<protein>
    <recommendedName>
        <fullName evidence="5">Reverse transcriptase domain-containing protein</fullName>
    </recommendedName>
</protein>
<accession>A0AA88HWY3</accession>
<name>A0AA88HWY3_ARTSF</name>
<dbReference type="InterPro" id="IPR043502">
    <property type="entry name" value="DNA/RNA_pol_sf"/>
</dbReference>
<gene>
    <name evidence="3" type="ORF">QYM36_005223</name>
</gene>
<evidence type="ECO:0000259" key="2">
    <source>
        <dbReference type="Pfam" id="PF17919"/>
    </source>
</evidence>
<dbReference type="PANTHER" id="PTHR37984:SF7">
    <property type="entry name" value="INTEGRASE CATALYTIC DOMAIN-CONTAINING PROTEIN"/>
    <property type="match status" value="1"/>
</dbReference>
<dbReference type="PANTHER" id="PTHR37984">
    <property type="entry name" value="PROTEIN CBG26694"/>
    <property type="match status" value="1"/>
</dbReference>
<reference evidence="3" key="1">
    <citation type="submission" date="2023-07" db="EMBL/GenBank/DDBJ databases">
        <title>Chromosome-level genome assembly of Artemia franciscana.</title>
        <authorList>
            <person name="Jo E."/>
        </authorList>
    </citation>
    <scope>NUCLEOTIDE SEQUENCE</scope>
    <source>
        <tissue evidence="3">Whole body</tissue>
    </source>
</reference>
<dbReference type="Gene3D" id="3.30.70.270">
    <property type="match status" value="2"/>
</dbReference>
<keyword evidence="4" id="KW-1185">Reference proteome</keyword>
<dbReference type="EMBL" id="JAVRJZ010000008">
    <property type="protein sequence ID" value="KAK2719665.1"/>
    <property type="molecule type" value="Genomic_DNA"/>
</dbReference>
<sequence length="328" mass="37394">MKEGLKESIVTHPTDWVNSVAIVEKPDKSLRICIDPHDLNKAIKRPHHLMPTFDEAIQKHEGAKFFTKLDARHGYWSLVLDEESSEPTTFATPFGRFKFRRMPFGLISAQDEFQRRMEEAFEEVPRFSVIVDDIIISGKSETEHDVNTRAALTRARKRTVKLNKAKCILKSKSIPYFGHVISKDGIHPDLNKVNALKEMPQPRNREELQTLLGMLNYLSCYIPNLSSQNEPLRTLSKQQKFVWEEVHDNAFDTIKKSICSTISPFNPSVGNLELQVDASKSGIGAVLIQNENIISFSSRSLNTTEQKYSQIEKELYAIVLEFVTSIST</sequence>
<comment type="caution">
    <text evidence="3">The sequence shown here is derived from an EMBL/GenBank/DDBJ whole genome shotgun (WGS) entry which is preliminary data.</text>
</comment>
<evidence type="ECO:0008006" key="5">
    <source>
        <dbReference type="Google" id="ProtNLM"/>
    </source>
</evidence>
<dbReference type="Proteomes" id="UP001187531">
    <property type="component" value="Unassembled WGS sequence"/>
</dbReference>
<dbReference type="Pfam" id="PF00078">
    <property type="entry name" value="RVT_1"/>
    <property type="match status" value="1"/>
</dbReference>
<feature type="domain" description="Reverse transcriptase" evidence="1">
    <location>
        <begin position="23"/>
        <end position="181"/>
    </location>
</feature>
<dbReference type="Pfam" id="PF17919">
    <property type="entry name" value="RT_RNaseH_2"/>
    <property type="match status" value="1"/>
</dbReference>
<proteinExistence type="predicted"/>
<dbReference type="InterPro" id="IPR050951">
    <property type="entry name" value="Retrovirus_Pol_polyprotein"/>
</dbReference>
<feature type="non-terminal residue" evidence="3">
    <location>
        <position position="1"/>
    </location>
</feature>
<dbReference type="AlphaFoldDB" id="A0AA88HWY3"/>
<organism evidence="3 4">
    <name type="scientific">Artemia franciscana</name>
    <name type="common">Brine shrimp</name>
    <name type="synonym">Artemia sanfranciscana</name>
    <dbReference type="NCBI Taxonomy" id="6661"/>
    <lineage>
        <taxon>Eukaryota</taxon>
        <taxon>Metazoa</taxon>
        <taxon>Ecdysozoa</taxon>
        <taxon>Arthropoda</taxon>
        <taxon>Crustacea</taxon>
        <taxon>Branchiopoda</taxon>
        <taxon>Anostraca</taxon>
        <taxon>Artemiidae</taxon>
        <taxon>Artemia</taxon>
    </lineage>
</organism>
<dbReference type="InterPro" id="IPR000477">
    <property type="entry name" value="RT_dom"/>
</dbReference>